<accession>A0A7J8UCZ2</accession>
<protein>
    <submittedName>
        <fullName evidence="1">Uncharacterized protein</fullName>
    </submittedName>
</protein>
<dbReference type="OrthoDB" id="10406907at2759"/>
<proteinExistence type="predicted"/>
<dbReference type="EMBL" id="JABFAB010000005">
    <property type="protein sequence ID" value="MBA0648357.1"/>
    <property type="molecule type" value="Genomic_DNA"/>
</dbReference>
<sequence>MWGYKSANGRARKTLRTKSYKSSFGSVSGARVRYKTCRFDCGVDTFGGLCIGLQEEESDAKIVRTRDLSKFISKEAKGMWAIRSQGVGENVTGQSAKLVIMAQDAPYRGLSIRWGSFSPRELA</sequence>
<comment type="caution">
    <text evidence="1">The sequence shown here is derived from an EMBL/GenBank/DDBJ whole genome shotgun (WGS) entry which is preliminary data.</text>
</comment>
<name>A0A7J8UCZ2_9ROSI</name>
<evidence type="ECO:0000313" key="2">
    <source>
        <dbReference type="Proteomes" id="UP000593573"/>
    </source>
</evidence>
<reference evidence="1 2" key="1">
    <citation type="journal article" date="2019" name="Genome Biol. Evol.">
        <title>Insights into the evolution of the New World diploid cottons (Gossypium, subgenus Houzingenia) based on genome sequencing.</title>
        <authorList>
            <person name="Grover C.E."/>
            <person name="Arick M.A. 2nd"/>
            <person name="Thrash A."/>
            <person name="Conover J.L."/>
            <person name="Sanders W.S."/>
            <person name="Peterson D.G."/>
            <person name="Frelichowski J.E."/>
            <person name="Scheffler J.A."/>
            <person name="Scheffler B.E."/>
            <person name="Wendel J.F."/>
        </authorList>
    </citation>
    <scope>NUCLEOTIDE SEQUENCE [LARGE SCALE GENOMIC DNA]</scope>
    <source>
        <strain evidence="1">57</strain>
        <tissue evidence="1">Leaf</tissue>
    </source>
</reference>
<keyword evidence="2" id="KW-1185">Reference proteome</keyword>
<organism evidence="1 2">
    <name type="scientific">Gossypium klotzschianum</name>
    <dbReference type="NCBI Taxonomy" id="34286"/>
    <lineage>
        <taxon>Eukaryota</taxon>
        <taxon>Viridiplantae</taxon>
        <taxon>Streptophyta</taxon>
        <taxon>Embryophyta</taxon>
        <taxon>Tracheophyta</taxon>
        <taxon>Spermatophyta</taxon>
        <taxon>Magnoliopsida</taxon>
        <taxon>eudicotyledons</taxon>
        <taxon>Gunneridae</taxon>
        <taxon>Pentapetalae</taxon>
        <taxon>rosids</taxon>
        <taxon>malvids</taxon>
        <taxon>Malvales</taxon>
        <taxon>Malvaceae</taxon>
        <taxon>Malvoideae</taxon>
        <taxon>Gossypium</taxon>
    </lineage>
</organism>
<evidence type="ECO:0000313" key="1">
    <source>
        <dbReference type="EMBL" id="MBA0648357.1"/>
    </source>
</evidence>
<dbReference type="AlphaFoldDB" id="A0A7J8UCZ2"/>
<dbReference type="Proteomes" id="UP000593573">
    <property type="component" value="Unassembled WGS sequence"/>
</dbReference>
<gene>
    <name evidence="1" type="ORF">Goklo_016100</name>
</gene>